<dbReference type="InterPro" id="IPR002110">
    <property type="entry name" value="Ankyrin_rpt"/>
</dbReference>
<dbReference type="SUPFAM" id="SSF48403">
    <property type="entry name" value="Ankyrin repeat"/>
    <property type="match status" value="1"/>
</dbReference>
<protein>
    <submittedName>
        <fullName evidence="5">Putative thiosulfate sulfurtransferase rhodanese-like domain/ankyrin repeat domain-containing protein</fullName>
    </submittedName>
</protein>
<dbReference type="Pfam" id="PF12796">
    <property type="entry name" value="Ank_2"/>
    <property type="match status" value="1"/>
</dbReference>
<dbReference type="Pfam" id="PF00581">
    <property type="entry name" value="Rhodanese"/>
    <property type="match status" value="1"/>
</dbReference>
<sequence>MTGETAWRRVTVAETQTLLQQPDLLVFDVRDPDSFAAGHIDAARHLSGANLEQVLMRTPKSQPVLIYCYHGNASQTYAQMFRDFGFKTIYDLIDGYEAWRAAVPSRPSSAELSPVLRSWLSEHGFPPDNIEATRDNRMTPLMHACRLGDQAMVEALLEAGASLDPLNSDGNNALWLACYGENLEVIDRLIERGIDINHQNENGATCLMYAVSTGKTAVVARLLALGADIGIKTLDDFTALDMAANLDCLNLLRAAAG</sequence>
<dbReference type="Proteomes" id="UP000266313">
    <property type="component" value="Chromosome"/>
</dbReference>
<dbReference type="CDD" id="cd01444">
    <property type="entry name" value="GlpE_ST"/>
    <property type="match status" value="1"/>
</dbReference>
<evidence type="ECO:0000313" key="6">
    <source>
        <dbReference type="Proteomes" id="UP000266313"/>
    </source>
</evidence>
<evidence type="ECO:0000256" key="2">
    <source>
        <dbReference type="ARBA" id="ARBA00023043"/>
    </source>
</evidence>
<dbReference type="PANTHER" id="PTHR24173:SF74">
    <property type="entry name" value="ANKYRIN REPEAT DOMAIN-CONTAINING PROTEIN 16"/>
    <property type="match status" value="1"/>
</dbReference>
<name>A0A250L0F4_9GAMM</name>
<keyword evidence="2 3" id="KW-0040">ANK repeat</keyword>
<dbReference type="SMART" id="SM00450">
    <property type="entry name" value="RHOD"/>
    <property type="match status" value="1"/>
</dbReference>
<keyword evidence="6" id="KW-1185">Reference proteome</keyword>
<evidence type="ECO:0000313" key="5">
    <source>
        <dbReference type="EMBL" id="BBA37370.1"/>
    </source>
</evidence>
<dbReference type="Gene3D" id="1.25.40.20">
    <property type="entry name" value="Ankyrin repeat-containing domain"/>
    <property type="match status" value="1"/>
</dbReference>
<dbReference type="AlphaFoldDB" id="A0A250L0F4"/>
<dbReference type="EMBL" id="AP017928">
    <property type="protein sequence ID" value="BBA37370.1"/>
    <property type="molecule type" value="Genomic_DNA"/>
</dbReference>
<dbReference type="PROSITE" id="PS50206">
    <property type="entry name" value="RHODANESE_3"/>
    <property type="match status" value="1"/>
</dbReference>
<dbReference type="PROSITE" id="PS50297">
    <property type="entry name" value="ANK_REP_REGION"/>
    <property type="match status" value="3"/>
</dbReference>
<dbReference type="PANTHER" id="PTHR24173">
    <property type="entry name" value="ANKYRIN REPEAT CONTAINING"/>
    <property type="match status" value="1"/>
</dbReference>
<dbReference type="OrthoDB" id="9811849at2"/>
<reference evidence="5 6" key="1">
    <citation type="submission" date="2016-12" db="EMBL/GenBank/DDBJ databases">
        <title>Genome sequencing of Methylocaldum marinum.</title>
        <authorList>
            <person name="Takeuchi M."/>
            <person name="Kamagata Y."/>
            <person name="Hiraoka S."/>
            <person name="Oshima K."/>
            <person name="Hattori M."/>
            <person name="Iwasaki W."/>
        </authorList>
    </citation>
    <scope>NUCLEOTIDE SEQUENCE [LARGE SCALE GENOMIC DNA]</scope>
    <source>
        <strain evidence="5 6">S8</strain>
    </source>
</reference>
<keyword evidence="5" id="KW-0808">Transferase</keyword>
<evidence type="ECO:0000259" key="4">
    <source>
        <dbReference type="PROSITE" id="PS50206"/>
    </source>
</evidence>
<organism evidence="5 6">
    <name type="scientific">Methylocaldum marinum</name>
    <dbReference type="NCBI Taxonomy" id="1432792"/>
    <lineage>
        <taxon>Bacteria</taxon>
        <taxon>Pseudomonadati</taxon>
        <taxon>Pseudomonadota</taxon>
        <taxon>Gammaproteobacteria</taxon>
        <taxon>Methylococcales</taxon>
        <taxon>Methylococcaceae</taxon>
        <taxon>Methylocaldum</taxon>
    </lineage>
</organism>
<dbReference type="InterPro" id="IPR001763">
    <property type="entry name" value="Rhodanese-like_dom"/>
</dbReference>
<gene>
    <name evidence="5" type="ORF">sS8_5453</name>
</gene>
<dbReference type="SMART" id="SM00248">
    <property type="entry name" value="ANK"/>
    <property type="match status" value="3"/>
</dbReference>
<dbReference type="InterPro" id="IPR036770">
    <property type="entry name" value="Ankyrin_rpt-contain_sf"/>
</dbReference>
<evidence type="ECO:0000256" key="3">
    <source>
        <dbReference type="PROSITE-ProRule" id="PRU00023"/>
    </source>
</evidence>
<feature type="domain" description="Rhodanese" evidence="4">
    <location>
        <begin position="20"/>
        <end position="104"/>
    </location>
</feature>
<dbReference type="RefSeq" id="WP_119632367.1">
    <property type="nucleotide sequence ID" value="NZ_AP017928.1"/>
</dbReference>
<dbReference type="InterPro" id="IPR036873">
    <property type="entry name" value="Rhodanese-like_dom_sf"/>
</dbReference>
<dbReference type="GO" id="GO:0004792">
    <property type="term" value="F:thiosulfate-cyanide sulfurtransferase activity"/>
    <property type="evidence" value="ECO:0007669"/>
    <property type="project" value="InterPro"/>
</dbReference>
<evidence type="ECO:0000256" key="1">
    <source>
        <dbReference type="ARBA" id="ARBA00022737"/>
    </source>
</evidence>
<dbReference type="Gene3D" id="3.40.250.10">
    <property type="entry name" value="Rhodanese-like domain"/>
    <property type="match status" value="1"/>
</dbReference>
<dbReference type="Pfam" id="PF00023">
    <property type="entry name" value="Ank"/>
    <property type="match status" value="1"/>
</dbReference>
<feature type="repeat" description="ANK" evidence="3">
    <location>
        <begin position="202"/>
        <end position="234"/>
    </location>
</feature>
<dbReference type="GO" id="GO:0005737">
    <property type="term" value="C:cytoplasm"/>
    <property type="evidence" value="ECO:0007669"/>
    <property type="project" value="InterPro"/>
</dbReference>
<dbReference type="KEGG" id="mmai:sS8_5453"/>
<keyword evidence="1" id="KW-0677">Repeat</keyword>
<proteinExistence type="predicted"/>
<feature type="repeat" description="ANK" evidence="3">
    <location>
        <begin position="136"/>
        <end position="168"/>
    </location>
</feature>
<feature type="repeat" description="ANK" evidence="3">
    <location>
        <begin position="169"/>
        <end position="201"/>
    </location>
</feature>
<dbReference type="PROSITE" id="PS50088">
    <property type="entry name" value="ANK_REPEAT"/>
    <property type="match status" value="3"/>
</dbReference>
<dbReference type="InterPro" id="IPR023695">
    <property type="entry name" value="Thiosulf_sulfurTrfase"/>
</dbReference>
<accession>A0A250L0F4</accession>
<dbReference type="SUPFAM" id="SSF52821">
    <property type="entry name" value="Rhodanese/Cell cycle control phosphatase"/>
    <property type="match status" value="1"/>
</dbReference>